<keyword evidence="2" id="KW-0732">Signal</keyword>
<evidence type="ECO:0000313" key="5">
    <source>
        <dbReference type="Proteomes" id="UP000606499"/>
    </source>
</evidence>
<feature type="signal peptide" evidence="2">
    <location>
        <begin position="1"/>
        <end position="25"/>
    </location>
</feature>
<gene>
    <name evidence="4" type="ORF">H8S45_09185</name>
</gene>
<dbReference type="Pfam" id="PF00395">
    <property type="entry name" value="SLH"/>
    <property type="match status" value="3"/>
</dbReference>
<dbReference type="Pfam" id="PF01841">
    <property type="entry name" value="Transglut_core"/>
    <property type="match status" value="1"/>
</dbReference>
<dbReference type="InterPro" id="IPR038765">
    <property type="entry name" value="Papain-like_cys_pep_sf"/>
</dbReference>
<dbReference type="InterPro" id="IPR002931">
    <property type="entry name" value="Transglutaminase-like"/>
</dbReference>
<feature type="domain" description="SLH" evidence="3">
    <location>
        <begin position="82"/>
        <end position="140"/>
    </location>
</feature>
<name>A0A923LWK7_9FIRM</name>
<dbReference type="PROSITE" id="PS51272">
    <property type="entry name" value="SLH"/>
    <property type="match status" value="2"/>
</dbReference>
<dbReference type="Proteomes" id="UP000606499">
    <property type="component" value="Unassembled WGS sequence"/>
</dbReference>
<evidence type="ECO:0000313" key="4">
    <source>
        <dbReference type="EMBL" id="MBC5725627.1"/>
    </source>
</evidence>
<dbReference type="AlphaFoldDB" id="A0A923LWK7"/>
<keyword evidence="5" id="KW-1185">Reference proteome</keyword>
<dbReference type="EMBL" id="JACOPL010000007">
    <property type="protein sequence ID" value="MBC5725627.1"/>
    <property type="molecule type" value="Genomic_DNA"/>
</dbReference>
<reference evidence="4" key="1">
    <citation type="submission" date="2020-08" db="EMBL/GenBank/DDBJ databases">
        <title>Genome public.</title>
        <authorList>
            <person name="Liu C."/>
            <person name="Sun Q."/>
        </authorList>
    </citation>
    <scope>NUCLEOTIDE SEQUENCE</scope>
    <source>
        <strain evidence="4">NSJ-28</strain>
    </source>
</reference>
<dbReference type="Gene3D" id="3.10.620.30">
    <property type="match status" value="1"/>
</dbReference>
<accession>A0A923LWK7</accession>
<dbReference type="PANTHER" id="PTHR43308">
    <property type="entry name" value="OUTER MEMBRANE PROTEIN ALPHA-RELATED"/>
    <property type="match status" value="1"/>
</dbReference>
<keyword evidence="1" id="KW-0677">Repeat</keyword>
<feature type="domain" description="SLH" evidence="3">
    <location>
        <begin position="141"/>
        <end position="204"/>
    </location>
</feature>
<evidence type="ECO:0000256" key="2">
    <source>
        <dbReference type="SAM" id="SignalP"/>
    </source>
</evidence>
<evidence type="ECO:0000256" key="1">
    <source>
        <dbReference type="ARBA" id="ARBA00022737"/>
    </source>
</evidence>
<evidence type="ECO:0000259" key="3">
    <source>
        <dbReference type="PROSITE" id="PS51272"/>
    </source>
</evidence>
<proteinExistence type="predicted"/>
<dbReference type="SUPFAM" id="SSF54001">
    <property type="entry name" value="Cysteine proteinases"/>
    <property type="match status" value="1"/>
</dbReference>
<dbReference type="RefSeq" id="WP_054326720.1">
    <property type="nucleotide sequence ID" value="NZ_JACOPL010000007.1"/>
</dbReference>
<comment type="caution">
    <text evidence="4">The sequence shown here is derived from an EMBL/GenBank/DDBJ whole genome shotgun (WGS) entry which is preliminary data.</text>
</comment>
<protein>
    <submittedName>
        <fullName evidence="4">S-layer homology domain-containing protein</fullName>
    </submittedName>
</protein>
<organism evidence="4 5">
    <name type="scientific">Agathobaculum faecis</name>
    <dbReference type="NCBI Taxonomy" id="2763013"/>
    <lineage>
        <taxon>Bacteria</taxon>
        <taxon>Bacillati</taxon>
        <taxon>Bacillota</taxon>
        <taxon>Clostridia</taxon>
        <taxon>Eubacteriales</taxon>
        <taxon>Butyricicoccaceae</taxon>
        <taxon>Agathobaculum</taxon>
    </lineage>
</organism>
<dbReference type="InterPro" id="IPR001119">
    <property type="entry name" value="SLH_dom"/>
</dbReference>
<sequence length="593" mass="64415">MKKRLTAASLAALMAVTTLPISACAAASNETDGAPVPQLNTADHMQYMNGYADGTFRPDIPIIRAEACKLIASLLTTKAANGDHLFTDVDVSAWYADAVRQMAGFGLVSGYADGTFLPDMAITRAEFVTILARFPHDDIGTERTFADVPASHWAHGAVQTALAQGWISGDPSGLFRPDDPITRAETVAILNRVLGRAGDAVTAATSEGIRIMPDVPDTHWAYLDMLEATTDHEYEITDGIESWTGFDREVSGLAEGWQNISGMLFHVNADGQFDHNVVIDNLELDRNGRYTTGSEELDRLLAPAVGNVLKDGLTQMERLRAVYLYAKGSFGYLGIGEVDTSKAGWEIEQAINMLKTGRGNCYSWASLFTYLARQVGYDAKTVVGTGVSPKGSESVHAWTEITIDGTAYTFDPQIESVYAARYDEYYDLFMKPYGEAEWGYKKSDEPQSPEEPQEPEADAALVSLMEKVYGNKPYGGMVMQTPLYSGMGADGMSRGLQWYLGTEDIAFEAGLASESAITSQAHSVVLLRLADGADVDAAKSKLAESVDPRKWICVGVADENVKIDSVGNLVCVIMDDENADYYLENFRSIAVAE</sequence>
<dbReference type="InterPro" id="IPR051465">
    <property type="entry name" value="Cell_Envelope_Struct_Comp"/>
</dbReference>
<dbReference type="SMART" id="SM00460">
    <property type="entry name" value="TGc"/>
    <property type="match status" value="1"/>
</dbReference>
<feature type="chain" id="PRO_5036928277" evidence="2">
    <location>
        <begin position="26"/>
        <end position="593"/>
    </location>
</feature>